<dbReference type="GO" id="GO:0016020">
    <property type="term" value="C:membrane"/>
    <property type="evidence" value="ECO:0007669"/>
    <property type="project" value="UniProtKB-SubCell"/>
</dbReference>
<feature type="transmembrane region" description="Helical" evidence="5">
    <location>
        <begin position="200"/>
        <end position="222"/>
    </location>
</feature>
<comment type="subcellular location">
    <subcellularLocation>
        <location evidence="1">Membrane</location>
        <topology evidence="1">Multi-pass membrane protein</topology>
    </subcellularLocation>
</comment>
<dbReference type="Gene3D" id="3.30.750.24">
    <property type="entry name" value="STAS domain"/>
    <property type="match status" value="1"/>
</dbReference>
<evidence type="ECO:0000256" key="2">
    <source>
        <dbReference type="ARBA" id="ARBA00022692"/>
    </source>
</evidence>
<feature type="transmembrane region" description="Helical" evidence="5">
    <location>
        <begin position="153"/>
        <end position="170"/>
    </location>
</feature>
<sequence>MVGLYAAIPALLLYPVFGSSRHLVVGPMSATAALSAGVAGGIVSATGDDFTAYTAGLAIAVGVMAVVAGLLRLGFLANFISEPVLKGFIVGMALVIIVGQLPKVFGIDGGEGNFFERLWAVVTSMGDAHGWTILVAAVCLAVVLVMKVVAPRVPGSLVAVVLGILLVTILDLDAKGVATVGEIDAGLPSFAAPDVAAADLSLLISGGAGVMLVGFAGGLGAAKTYAQRNGYRIDPNRELLGLGSANLGAGFFSGMVVNGSLSKTAVNGGAGARSQVSGDVVAGLTVLTLLFLTPLFANLPEPALAAVVIAAVIELVDFGALRRLYRVSTTRLAAIYGHAARADFIAAVGAMLGVLIFDTLPGLVIGVVLSVLLLLYRISKPHVAVLGEVPGGADQWADVDRHPENRPVPGVVVVRVESPMIFANADTVQERLRELAEFDGVRALVLDAAAVPAIDVTAAQMMRDLAEALRGRGVAFVAVGNLGQVRDVLRESGAAEVLTTVYPTIDAAVAAVTRRPETPDHAAPDR</sequence>
<reference evidence="8" key="1">
    <citation type="submission" date="2016-10" db="EMBL/GenBank/DDBJ databases">
        <authorList>
            <person name="Varghese N."/>
            <person name="Submissions S."/>
        </authorList>
    </citation>
    <scope>NUCLEOTIDE SEQUENCE [LARGE SCALE GENOMIC DNA]</scope>
    <source>
        <strain evidence="8">DSM 45079</strain>
    </source>
</reference>
<organism evidence="7 8">
    <name type="scientific">Jiangella alkaliphila</name>
    <dbReference type="NCBI Taxonomy" id="419479"/>
    <lineage>
        <taxon>Bacteria</taxon>
        <taxon>Bacillati</taxon>
        <taxon>Actinomycetota</taxon>
        <taxon>Actinomycetes</taxon>
        <taxon>Jiangellales</taxon>
        <taxon>Jiangellaceae</taxon>
        <taxon>Jiangella</taxon>
    </lineage>
</organism>
<dbReference type="InterPro" id="IPR001902">
    <property type="entry name" value="SLC26A/SulP_fam"/>
</dbReference>
<evidence type="ECO:0000256" key="3">
    <source>
        <dbReference type="ARBA" id="ARBA00022989"/>
    </source>
</evidence>
<keyword evidence="2 5" id="KW-0812">Transmembrane</keyword>
<evidence type="ECO:0000259" key="6">
    <source>
        <dbReference type="PROSITE" id="PS50801"/>
    </source>
</evidence>
<evidence type="ECO:0000313" key="7">
    <source>
        <dbReference type="EMBL" id="SDU78809.1"/>
    </source>
</evidence>
<dbReference type="InterPro" id="IPR002645">
    <property type="entry name" value="STAS_dom"/>
</dbReference>
<feature type="transmembrane region" description="Helical" evidence="5">
    <location>
        <begin position="280"/>
        <end position="297"/>
    </location>
</feature>
<dbReference type="CDD" id="cd07042">
    <property type="entry name" value="STAS_SulP_like_sulfate_transporter"/>
    <property type="match status" value="1"/>
</dbReference>
<evidence type="ECO:0000256" key="1">
    <source>
        <dbReference type="ARBA" id="ARBA00004141"/>
    </source>
</evidence>
<keyword evidence="8" id="KW-1185">Reference proteome</keyword>
<dbReference type="AlphaFoldDB" id="A0A1H2LD02"/>
<accession>A0A1H2LD02</accession>
<evidence type="ECO:0000256" key="5">
    <source>
        <dbReference type="SAM" id="Phobius"/>
    </source>
</evidence>
<protein>
    <submittedName>
        <fullName evidence="7">High affinity sulphate transporter 1</fullName>
    </submittedName>
</protein>
<dbReference type="InterPro" id="IPR036513">
    <property type="entry name" value="STAS_dom_sf"/>
</dbReference>
<feature type="transmembrane region" description="Helical" evidence="5">
    <location>
        <begin position="51"/>
        <end position="71"/>
    </location>
</feature>
<gene>
    <name evidence="7" type="ORF">SAMN04488563_5863</name>
</gene>
<evidence type="ECO:0000313" key="8">
    <source>
        <dbReference type="Proteomes" id="UP000182977"/>
    </source>
</evidence>
<dbReference type="Pfam" id="PF01740">
    <property type="entry name" value="STAS"/>
    <property type="match status" value="1"/>
</dbReference>
<feature type="transmembrane region" description="Helical" evidence="5">
    <location>
        <begin position="83"/>
        <end position="101"/>
    </location>
</feature>
<name>A0A1H2LD02_9ACTN</name>
<dbReference type="InterPro" id="IPR011547">
    <property type="entry name" value="SLC26A/SulP_dom"/>
</dbReference>
<feature type="transmembrane region" description="Helical" evidence="5">
    <location>
        <begin position="128"/>
        <end position="146"/>
    </location>
</feature>
<dbReference type="EMBL" id="LT629791">
    <property type="protein sequence ID" value="SDU78809.1"/>
    <property type="molecule type" value="Genomic_DNA"/>
</dbReference>
<dbReference type="PANTHER" id="PTHR11814">
    <property type="entry name" value="SULFATE TRANSPORTER"/>
    <property type="match status" value="1"/>
</dbReference>
<keyword evidence="4 5" id="KW-0472">Membrane</keyword>
<dbReference type="STRING" id="419479.SAMN04488563_5863"/>
<evidence type="ECO:0000256" key="4">
    <source>
        <dbReference type="ARBA" id="ARBA00023136"/>
    </source>
</evidence>
<dbReference type="Proteomes" id="UP000182977">
    <property type="component" value="Chromosome I"/>
</dbReference>
<dbReference type="Pfam" id="PF00916">
    <property type="entry name" value="Sulfate_transp"/>
    <property type="match status" value="1"/>
</dbReference>
<feature type="domain" description="STAS" evidence="6">
    <location>
        <begin position="401"/>
        <end position="512"/>
    </location>
</feature>
<dbReference type="GO" id="GO:0055085">
    <property type="term" value="P:transmembrane transport"/>
    <property type="evidence" value="ECO:0007669"/>
    <property type="project" value="InterPro"/>
</dbReference>
<dbReference type="PROSITE" id="PS50801">
    <property type="entry name" value="STAS"/>
    <property type="match status" value="1"/>
</dbReference>
<keyword evidence="3 5" id="KW-1133">Transmembrane helix</keyword>
<dbReference type="SUPFAM" id="SSF52091">
    <property type="entry name" value="SpoIIaa-like"/>
    <property type="match status" value="1"/>
</dbReference>
<feature type="transmembrane region" description="Helical" evidence="5">
    <location>
        <begin position="303"/>
        <end position="321"/>
    </location>
</feature>
<proteinExistence type="predicted"/>